<comment type="caution">
    <text evidence="1">The sequence shown here is derived from an EMBL/GenBank/DDBJ whole genome shotgun (WGS) entry which is preliminary data.</text>
</comment>
<evidence type="ECO:0000313" key="2">
    <source>
        <dbReference type="Proteomes" id="UP001177260"/>
    </source>
</evidence>
<evidence type="ECO:0000313" key="1">
    <source>
        <dbReference type="EMBL" id="KAK1141321.1"/>
    </source>
</evidence>
<sequence>MVYIIRLLASIVQQGLTTVFHFLTINYFAELPPPPATGPMKKIVILGGSFGGISTAHRILKQFSKTGPVKITLVSPNTHFYWNVAAPRAILPGQISDEKVFLPIAAGFKQYNSSQYEIITGRAQSLDFETKTVEIIDESGERTLDYDYLVLATGSRHAGNIPFKTLDTTEKTREALHDYQEQVKKAKTIVIGGAGPTGVETAGELAFEYGKQKRTILLTPATQVLDSAIPSVSKVASDILHRLAVEVKFSTRVISSSPTSSGQIELTLSSGERILTDMYIPTYGVVPNSSYIPASYLDEKGFVKVDQQFRVRGQPNVFAIGDVSNLEPPQVMFVDKQSTHLAKNIVLVLGGKQPVEYKLGPKGLGLQIGRKTGTGHLGNFKIPGFLVHMLRKNLLLDKVAPLVDGSAF</sequence>
<proteinExistence type="predicted"/>
<organism evidence="1 2">
    <name type="scientific">Aspergillus melleus</name>
    <dbReference type="NCBI Taxonomy" id="138277"/>
    <lineage>
        <taxon>Eukaryota</taxon>
        <taxon>Fungi</taxon>
        <taxon>Dikarya</taxon>
        <taxon>Ascomycota</taxon>
        <taxon>Pezizomycotina</taxon>
        <taxon>Eurotiomycetes</taxon>
        <taxon>Eurotiomycetidae</taxon>
        <taxon>Eurotiales</taxon>
        <taxon>Aspergillaceae</taxon>
        <taxon>Aspergillus</taxon>
        <taxon>Aspergillus subgen. Circumdati</taxon>
    </lineage>
</organism>
<reference evidence="1 2" key="1">
    <citation type="journal article" date="2023" name="ACS Omega">
        <title>Identification of the Neoaspergillic Acid Biosynthesis Gene Cluster by Establishing an In Vitro CRISPR-Ribonucleoprotein Genetic System in Aspergillus melleus.</title>
        <authorList>
            <person name="Yuan B."/>
            <person name="Grau M.F."/>
            <person name="Murata R.M."/>
            <person name="Torok T."/>
            <person name="Venkateswaran K."/>
            <person name="Stajich J.E."/>
            <person name="Wang C.C.C."/>
        </authorList>
    </citation>
    <scope>NUCLEOTIDE SEQUENCE [LARGE SCALE GENOMIC DNA]</scope>
    <source>
        <strain evidence="1 2">IMV 1140</strain>
    </source>
</reference>
<gene>
    <name evidence="1" type="ORF">N8T08_009228</name>
</gene>
<name>A0ACC3AUL8_9EURO</name>
<accession>A0ACC3AUL8</accession>
<protein>
    <submittedName>
        <fullName evidence="1">Uncharacterized protein</fullName>
    </submittedName>
</protein>
<keyword evidence="2" id="KW-1185">Reference proteome</keyword>
<dbReference type="Proteomes" id="UP001177260">
    <property type="component" value="Unassembled WGS sequence"/>
</dbReference>
<dbReference type="EMBL" id="JAOPJF010000066">
    <property type="protein sequence ID" value="KAK1141321.1"/>
    <property type="molecule type" value="Genomic_DNA"/>
</dbReference>